<comment type="caution">
    <text evidence="1">The sequence shown here is derived from an EMBL/GenBank/DDBJ whole genome shotgun (WGS) entry which is preliminary data.</text>
</comment>
<dbReference type="Proteomes" id="UP001333110">
    <property type="component" value="Unassembled WGS sequence"/>
</dbReference>
<evidence type="ECO:0000313" key="1">
    <source>
        <dbReference type="EMBL" id="KAK4828412.1"/>
    </source>
</evidence>
<organism evidence="1 2">
    <name type="scientific">Mycteria americana</name>
    <name type="common">Wood stork</name>
    <dbReference type="NCBI Taxonomy" id="33587"/>
    <lineage>
        <taxon>Eukaryota</taxon>
        <taxon>Metazoa</taxon>
        <taxon>Chordata</taxon>
        <taxon>Craniata</taxon>
        <taxon>Vertebrata</taxon>
        <taxon>Euteleostomi</taxon>
        <taxon>Archelosauria</taxon>
        <taxon>Archosauria</taxon>
        <taxon>Dinosauria</taxon>
        <taxon>Saurischia</taxon>
        <taxon>Theropoda</taxon>
        <taxon>Coelurosauria</taxon>
        <taxon>Aves</taxon>
        <taxon>Neognathae</taxon>
        <taxon>Neoaves</taxon>
        <taxon>Aequornithes</taxon>
        <taxon>Ciconiiformes</taxon>
        <taxon>Ciconiidae</taxon>
        <taxon>Mycteria</taxon>
    </lineage>
</organism>
<gene>
    <name evidence="1" type="ORF">QYF61_026268</name>
</gene>
<proteinExistence type="predicted"/>
<dbReference type="EMBL" id="JAUNZN010000002">
    <property type="protein sequence ID" value="KAK4828412.1"/>
    <property type="molecule type" value="Genomic_DNA"/>
</dbReference>
<accession>A0AAN7P8X0</accession>
<reference evidence="1 2" key="1">
    <citation type="journal article" date="2023" name="J. Hered.">
        <title>Chromosome-level genome of the wood stork (Mycteria americana) provides insight into avian chromosome evolution.</title>
        <authorList>
            <person name="Flamio R. Jr."/>
            <person name="Ramstad K.M."/>
        </authorList>
    </citation>
    <scope>NUCLEOTIDE SEQUENCE [LARGE SCALE GENOMIC DNA]</scope>
    <source>
        <strain evidence="1">JAX WOST 10</strain>
    </source>
</reference>
<protein>
    <submittedName>
        <fullName evidence="1">Uncharacterized protein</fullName>
    </submittedName>
</protein>
<keyword evidence="2" id="KW-1185">Reference proteome</keyword>
<evidence type="ECO:0000313" key="2">
    <source>
        <dbReference type="Proteomes" id="UP001333110"/>
    </source>
</evidence>
<name>A0AAN7P8X0_MYCAM</name>
<sequence length="110" mass="12357">MMLNKWKSHVLYLGRNTPCTTTGWGQPSGKQSGKALGMLVDKNLAMNQQCTLAAKKAIGFLGCVRKSIASRLTEMILPLCSDLVRHIWRECCVHCWAPQDKQDMDTLEFT</sequence>
<dbReference type="AlphaFoldDB" id="A0AAN7P8X0"/>
<dbReference type="PANTHER" id="PTHR33332">
    <property type="entry name" value="REVERSE TRANSCRIPTASE DOMAIN-CONTAINING PROTEIN"/>
    <property type="match status" value="1"/>
</dbReference>